<accession>A0ABS8W0D5</accession>
<evidence type="ECO:0008006" key="3">
    <source>
        <dbReference type="Google" id="ProtNLM"/>
    </source>
</evidence>
<proteinExistence type="predicted"/>
<keyword evidence="2" id="KW-1185">Reference proteome</keyword>
<evidence type="ECO:0000313" key="1">
    <source>
        <dbReference type="EMBL" id="MCE0744402.1"/>
    </source>
</evidence>
<sequence>MNQIVRIWNHSDDWYGEETGRSSKHGLLCRQCNLVFPALAERISAEKTYRPTSGAHAFRAPLLFR</sequence>
<dbReference type="EMBL" id="JAJSOJ010000033">
    <property type="protein sequence ID" value="MCE0744402.1"/>
    <property type="molecule type" value="Genomic_DNA"/>
</dbReference>
<evidence type="ECO:0000313" key="2">
    <source>
        <dbReference type="Proteomes" id="UP001521074"/>
    </source>
</evidence>
<gene>
    <name evidence="1" type="ORF">LWC05_10965</name>
</gene>
<dbReference type="RefSeq" id="WP_232878157.1">
    <property type="nucleotide sequence ID" value="NZ_JAJSOJ010000033.1"/>
</dbReference>
<organism evidence="1 2">
    <name type="scientific">Acetobacter sicerae</name>
    <dbReference type="NCBI Taxonomy" id="85325"/>
    <lineage>
        <taxon>Bacteria</taxon>
        <taxon>Pseudomonadati</taxon>
        <taxon>Pseudomonadota</taxon>
        <taxon>Alphaproteobacteria</taxon>
        <taxon>Acetobacterales</taxon>
        <taxon>Acetobacteraceae</taxon>
        <taxon>Acetobacter</taxon>
    </lineage>
</organism>
<name>A0ABS8W0D5_9PROT</name>
<comment type="caution">
    <text evidence="1">The sequence shown here is derived from an EMBL/GenBank/DDBJ whole genome shotgun (WGS) entry which is preliminary data.</text>
</comment>
<reference evidence="1 2" key="1">
    <citation type="submission" date="2021-12" db="EMBL/GenBank/DDBJ databases">
        <title>Genome sequence of Acetobacter sicerae DmPark20a_162.</title>
        <authorList>
            <person name="Chaston J.M."/>
        </authorList>
    </citation>
    <scope>NUCLEOTIDE SEQUENCE [LARGE SCALE GENOMIC DNA]</scope>
    <source>
        <strain evidence="1 2">DmPark20a_162</strain>
    </source>
</reference>
<dbReference type="Proteomes" id="UP001521074">
    <property type="component" value="Unassembled WGS sequence"/>
</dbReference>
<protein>
    <recommendedName>
        <fullName evidence="3">HNH endonuclease</fullName>
    </recommendedName>
</protein>